<evidence type="ECO:0000313" key="3">
    <source>
        <dbReference type="Proteomes" id="UP000184275"/>
    </source>
</evidence>
<reference evidence="3" key="1">
    <citation type="submission" date="2016-11" db="EMBL/GenBank/DDBJ databases">
        <authorList>
            <person name="Varghese N."/>
            <person name="Submissions S."/>
        </authorList>
    </citation>
    <scope>NUCLEOTIDE SEQUENCE [LARGE SCALE GENOMIC DNA]</scope>
    <source>
        <strain evidence="3">UWOS</strain>
    </source>
</reference>
<dbReference type="RefSeq" id="WP_073306242.1">
    <property type="nucleotide sequence ID" value="NZ_FRAW01000052.1"/>
</dbReference>
<dbReference type="Proteomes" id="UP000184275">
    <property type="component" value="Unassembled WGS sequence"/>
</dbReference>
<sequence length="303" mass="35407">MDEIRSIADWIECLNHYKHYGLDVCGNRRSGVRYYFRGEGKDFGSTGATPGIGRRNMEKEAKLFRETERRIPDEFARCKSTFERLVLMQHYGIPTRLLDITTSALQSLFFACYIDPDYGMTEKEFGNADGVIYVYEVPDHKIKNFHSDAVSVVANIAVYDYKEGLDIRNLRADEENNRKAFNTDSKIQHLVHEIRAEKPYFEKWIDKKDMESIFCVHPLLDNPRVRAQQGAFLIYGMDGNRTKLAQWKDDPQDGMIRRKVRVPAQAKKRLLEELEMLGMTPDVVYPDWKGTRLRLNSEDFWNE</sequence>
<feature type="domain" description="FRG" evidence="1">
    <location>
        <begin position="30"/>
        <end position="133"/>
    </location>
</feature>
<proteinExistence type="predicted"/>
<dbReference type="AlphaFoldDB" id="A0A1M6Z3R9"/>
<protein>
    <submittedName>
        <fullName evidence="2">FRG domain-containing protein</fullName>
    </submittedName>
</protein>
<dbReference type="EMBL" id="FRAW01000052">
    <property type="protein sequence ID" value="SHL25040.1"/>
    <property type="molecule type" value="Genomic_DNA"/>
</dbReference>
<accession>A0A1M6Z3R9</accession>
<keyword evidence="3" id="KW-1185">Reference proteome</keyword>
<organism evidence="2 3">
    <name type="scientific">Fibrobacter intestinalis</name>
    <dbReference type="NCBI Taxonomy" id="28122"/>
    <lineage>
        <taxon>Bacteria</taxon>
        <taxon>Pseudomonadati</taxon>
        <taxon>Fibrobacterota</taxon>
        <taxon>Fibrobacteria</taxon>
        <taxon>Fibrobacterales</taxon>
        <taxon>Fibrobacteraceae</taxon>
        <taxon>Fibrobacter</taxon>
    </lineage>
</organism>
<evidence type="ECO:0000313" key="2">
    <source>
        <dbReference type="EMBL" id="SHL25040.1"/>
    </source>
</evidence>
<dbReference type="InterPro" id="IPR014966">
    <property type="entry name" value="FRG-dom"/>
</dbReference>
<dbReference type="Pfam" id="PF08867">
    <property type="entry name" value="FRG"/>
    <property type="match status" value="1"/>
</dbReference>
<evidence type="ECO:0000259" key="1">
    <source>
        <dbReference type="SMART" id="SM00901"/>
    </source>
</evidence>
<name>A0A1M6Z3R9_9BACT</name>
<gene>
    <name evidence="2" type="ORF">SAMN05720469_15212</name>
</gene>
<dbReference type="SMART" id="SM00901">
    <property type="entry name" value="FRG"/>
    <property type="match status" value="1"/>
</dbReference>